<feature type="signal peptide" evidence="1">
    <location>
        <begin position="1"/>
        <end position="20"/>
    </location>
</feature>
<dbReference type="RefSeq" id="WP_170311365.1">
    <property type="nucleotide sequence ID" value="NZ_SSHJ02000007.1"/>
</dbReference>
<sequence length="405" mass="41599">MKFRILQLICLMAITYSVKAQNVAINTDGSSANTSAILDIKSTEKGLLIPRMTRAQRDAISSPATGLIFFQTDNTPGFYYNRGTAAVPDWQYISTGAVGPTGPTGPTGATGATGQGFTNGTAPAQVYITGSSSPFSPSNPVSLTGDVTLASNGTTSITNNAVSVAKINATGTAGNTTFLRGDGQWATPASGAVTVNNSLSGNGTSGSALGLNLGNSNTWTANQTFGGTFLITSNSRIAMTNSDNSAREFRMQEPSGSGSQYVGFLAPPLTNNIVYRLPAVIGNNGQVLSVASTGTSPDTGGSPMNVLEWTTPTTGSGPTFTNVSSNVTLGQGNQVVNISGNFTVTLPSSPTPGQTLIFLAPTGNGIINGNIMPVGSPTNSVTSYNFNGFTATQLIYNGTIWMQTY</sequence>
<keyword evidence="3" id="KW-1185">Reference proteome</keyword>
<comment type="caution">
    <text evidence="2">The sequence shown here is derived from an EMBL/GenBank/DDBJ whole genome shotgun (WGS) entry which is preliminary data.</text>
</comment>
<gene>
    <name evidence="2" type="ORF">E6A44_014535</name>
</gene>
<name>A0ABW9J9P3_9SPHI</name>
<reference evidence="2 3" key="1">
    <citation type="submission" date="2024-12" db="EMBL/GenBank/DDBJ databases">
        <authorList>
            <person name="Hu S."/>
        </authorList>
    </citation>
    <scope>NUCLEOTIDE SEQUENCE [LARGE SCALE GENOMIC DNA]</scope>
    <source>
        <strain evidence="2 3">THG-T11</strain>
    </source>
</reference>
<feature type="chain" id="PRO_5047110777" description="Collagen-like protein" evidence="1">
    <location>
        <begin position="21"/>
        <end position="405"/>
    </location>
</feature>
<dbReference type="Proteomes" id="UP001517247">
    <property type="component" value="Unassembled WGS sequence"/>
</dbReference>
<organism evidence="2 3">
    <name type="scientific">Pedobacter ureilyticus</name>
    <dbReference type="NCBI Taxonomy" id="1393051"/>
    <lineage>
        <taxon>Bacteria</taxon>
        <taxon>Pseudomonadati</taxon>
        <taxon>Bacteroidota</taxon>
        <taxon>Sphingobacteriia</taxon>
        <taxon>Sphingobacteriales</taxon>
        <taxon>Sphingobacteriaceae</taxon>
        <taxon>Pedobacter</taxon>
    </lineage>
</organism>
<proteinExistence type="predicted"/>
<protein>
    <recommendedName>
        <fullName evidence="4">Collagen-like protein</fullName>
    </recommendedName>
</protein>
<evidence type="ECO:0008006" key="4">
    <source>
        <dbReference type="Google" id="ProtNLM"/>
    </source>
</evidence>
<evidence type="ECO:0000313" key="3">
    <source>
        <dbReference type="Proteomes" id="UP001517247"/>
    </source>
</evidence>
<evidence type="ECO:0000256" key="1">
    <source>
        <dbReference type="SAM" id="SignalP"/>
    </source>
</evidence>
<evidence type="ECO:0000313" key="2">
    <source>
        <dbReference type="EMBL" id="MFN0256804.1"/>
    </source>
</evidence>
<dbReference type="EMBL" id="SSHJ02000007">
    <property type="protein sequence ID" value="MFN0256804.1"/>
    <property type="molecule type" value="Genomic_DNA"/>
</dbReference>
<keyword evidence="1" id="KW-0732">Signal</keyword>
<accession>A0ABW9J9P3</accession>